<comment type="caution">
    <text evidence="1">The sequence shown here is derived from an EMBL/GenBank/DDBJ whole genome shotgun (WGS) entry which is preliminary data.</text>
</comment>
<gene>
    <name evidence="1" type="ORF">Hypma_006144</name>
</gene>
<dbReference type="EMBL" id="LUEZ02000040">
    <property type="protein sequence ID" value="RDB25633.1"/>
    <property type="molecule type" value="Genomic_DNA"/>
</dbReference>
<protein>
    <submittedName>
        <fullName evidence="1">Uncharacterized protein</fullName>
    </submittedName>
</protein>
<dbReference type="Proteomes" id="UP000076154">
    <property type="component" value="Unassembled WGS sequence"/>
</dbReference>
<proteinExistence type="predicted"/>
<organism evidence="1 2">
    <name type="scientific">Hypsizygus marmoreus</name>
    <name type="common">White beech mushroom</name>
    <name type="synonym">Agaricus marmoreus</name>
    <dbReference type="NCBI Taxonomy" id="39966"/>
    <lineage>
        <taxon>Eukaryota</taxon>
        <taxon>Fungi</taxon>
        <taxon>Dikarya</taxon>
        <taxon>Basidiomycota</taxon>
        <taxon>Agaricomycotina</taxon>
        <taxon>Agaricomycetes</taxon>
        <taxon>Agaricomycetidae</taxon>
        <taxon>Agaricales</taxon>
        <taxon>Tricholomatineae</taxon>
        <taxon>Lyophyllaceae</taxon>
        <taxon>Hypsizygus</taxon>
    </lineage>
</organism>
<sequence>MTLYAGCFTQVGSSGSHTMKANEQLYEVPLVRQTFLTLSYCSQKLEPTIAVSADHIPAEVLGDVFLLCLPAEVRPRLNEAPLSFCLVNSFW</sequence>
<dbReference type="AlphaFoldDB" id="A0A369K1A1"/>
<accession>A0A369K1A1</accession>
<dbReference type="OrthoDB" id="2269034at2759"/>
<keyword evidence="2" id="KW-1185">Reference proteome</keyword>
<evidence type="ECO:0000313" key="2">
    <source>
        <dbReference type="Proteomes" id="UP000076154"/>
    </source>
</evidence>
<reference evidence="1" key="1">
    <citation type="submission" date="2018-04" db="EMBL/GenBank/DDBJ databases">
        <title>Whole genome sequencing of Hypsizygus marmoreus.</title>
        <authorList>
            <person name="Choi I.-G."/>
            <person name="Min B."/>
            <person name="Kim J.-G."/>
            <person name="Kim S."/>
            <person name="Oh Y.-L."/>
            <person name="Kong W.-S."/>
            <person name="Park H."/>
            <person name="Jeong J."/>
            <person name="Song E.-S."/>
        </authorList>
    </citation>
    <scope>NUCLEOTIDE SEQUENCE [LARGE SCALE GENOMIC DNA]</scope>
    <source>
        <strain evidence="1">51987-8</strain>
    </source>
</reference>
<name>A0A369K1A1_HYPMA</name>
<dbReference type="InParanoid" id="A0A369K1A1"/>
<evidence type="ECO:0000313" key="1">
    <source>
        <dbReference type="EMBL" id="RDB25633.1"/>
    </source>
</evidence>